<feature type="signal peptide" evidence="1">
    <location>
        <begin position="1"/>
        <end position="30"/>
    </location>
</feature>
<sequence length="160" mass="16667">MLQSLSTLRACAAAAATLAAVAVSAPHAVAAEKPTPSASQPSVTEAVTNVCGTGYQQTAAWRLTAPADPSKTVATLYGYENGDKGCAILGNNQDSKQYMSLSLCKSDGTHCDTDSGMFSEYAGPVRVADKFCATVSVKMGKSASSLYLEFKDNPHLFLCD</sequence>
<name>A0A919KFW6_9ACTN</name>
<dbReference type="AlphaFoldDB" id="A0A919KFW6"/>
<dbReference type="EMBL" id="BNBF01000041">
    <property type="protein sequence ID" value="GHG76435.1"/>
    <property type="molecule type" value="Genomic_DNA"/>
</dbReference>
<keyword evidence="3" id="KW-1185">Reference proteome</keyword>
<evidence type="ECO:0000313" key="3">
    <source>
        <dbReference type="Proteomes" id="UP000619355"/>
    </source>
</evidence>
<evidence type="ECO:0000313" key="2">
    <source>
        <dbReference type="EMBL" id="GHG76435.1"/>
    </source>
</evidence>
<organism evidence="2 3">
    <name type="scientific">Streptomyces capoamus</name>
    <dbReference type="NCBI Taxonomy" id="68183"/>
    <lineage>
        <taxon>Bacteria</taxon>
        <taxon>Bacillati</taxon>
        <taxon>Actinomycetota</taxon>
        <taxon>Actinomycetes</taxon>
        <taxon>Kitasatosporales</taxon>
        <taxon>Streptomycetaceae</taxon>
        <taxon>Streptomyces</taxon>
    </lineage>
</organism>
<evidence type="ECO:0000256" key="1">
    <source>
        <dbReference type="SAM" id="SignalP"/>
    </source>
</evidence>
<gene>
    <name evidence="2" type="ORF">GCM10018980_74370</name>
</gene>
<comment type="caution">
    <text evidence="2">The sequence shown here is derived from an EMBL/GenBank/DDBJ whole genome shotgun (WGS) entry which is preliminary data.</text>
</comment>
<dbReference type="Proteomes" id="UP000619355">
    <property type="component" value="Unassembled WGS sequence"/>
</dbReference>
<reference evidence="3" key="1">
    <citation type="journal article" date="2019" name="Int. J. Syst. Evol. Microbiol.">
        <title>The Global Catalogue of Microorganisms (GCM) 10K type strain sequencing project: providing services to taxonomists for standard genome sequencing and annotation.</title>
        <authorList>
            <consortium name="The Broad Institute Genomics Platform"/>
            <consortium name="The Broad Institute Genome Sequencing Center for Infectious Disease"/>
            <person name="Wu L."/>
            <person name="Ma J."/>
        </authorList>
    </citation>
    <scope>NUCLEOTIDE SEQUENCE [LARGE SCALE GENOMIC DNA]</scope>
    <source>
        <strain evidence="3">JCM 4253</strain>
    </source>
</reference>
<keyword evidence="1" id="KW-0732">Signal</keyword>
<proteinExistence type="predicted"/>
<protein>
    <submittedName>
        <fullName evidence="2">Uncharacterized protein</fullName>
    </submittedName>
</protein>
<dbReference type="RefSeq" id="WP_189986565.1">
    <property type="nucleotide sequence ID" value="NZ_BNBF01000041.1"/>
</dbReference>
<feature type="chain" id="PRO_5037709662" evidence="1">
    <location>
        <begin position="31"/>
        <end position="160"/>
    </location>
</feature>
<accession>A0A919KFW6</accession>